<dbReference type="SUPFAM" id="SSF81321">
    <property type="entry name" value="Family A G protein-coupled receptor-like"/>
    <property type="match status" value="1"/>
</dbReference>
<keyword evidence="3 6" id="KW-1133">Transmembrane helix</keyword>
<name>A0A9X0CHS2_9CNID</name>
<feature type="transmembrane region" description="Helical" evidence="6">
    <location>
        <begin position="6"/>
        <end position="30"/>
    </location>
</feature>
<dbReference type="SMART" id="SM01381">
    <property type="entry name" value="7TM_GPCR_Srsx"/>
    <property type="match status" value="1"/>
</dbReference>
<dbReference type="OrthoDB" id="5950040at2759"/>
<evidence type="ECO:0000256" key="1">
    <source>
        <dbReference type="ARBA" id="ARBA00004370"/>
    </source>
</evidence>
<keyword evidence="4 6" id="KW-0472">Membrane</keyword>
<evidence type="ECO:0000256" key="5">
    <source>
        <dbReference type="RuleBase" id="RU000688"/>
    </source>
</evidence>
<evidence type="ECO:0000256" key="3">
    <source>
        <dbReference type="ARBA" id="ARBA00022989"/>
    </source>
</evidence>
<dbReference type="GO" id="GO:0004930">
    <property type="term" value="F:G protein-coupled receptor activity"/>
    <property type="evidence" value="ECO:0007669"/>
    <property type="project" value="UniProtKB-KW"/>
</dbReference>
<dbReference type="GO" id="GO:0016020">
    <property type="term" value="C:membrane"/>
    <property type="evidence" value="ECO:0007669"/>
    <property type="project" value="UniProtKB-SubCell"/>
</dbReference>
<dbReference type="PANTHER" id="PTHR45698:SF1">
    <property type="entry name" value="TRACE AMINE-ASSOCIATED RECEPTOR 13C-LIKE"/>
    <property type="match status" value="1"/>
</dbReference>
<dbReference type="CDD" id="cd00637">
    <property type="entry name" value="7tm_classA_rhodopsin-like"/>
    <property type="match status" value="1"/>
</dbReference>
<comment type="subcellular location">
    <subcellularLocation>
        <location evidence="1">Membrane</location>
    </subcellularLocation>
</comment>
<comment type="similarity">
    <text evidence="5">Belongs to the G-protein coupled receptor 1 family.</text>
</comment>
<organism evidence="8 9">
    <name type="scientific">Desmophyllum pertusum</name>
    <dbReference type="NCBI Taxonomy" id="174260"/>
    <lineage>
        <taxon>Eukaryota</taxon>
        <taxon>Metazoa</taxon>
        <taxon>Cnidaria</taxon>
        <taxon>Anthozoa</taxon>
        <taxon>Hexacorallia</taxon>
        <taxon>Scleractinia</taxon>
        <taxon>Caryophylliina</taxon>
        <taxon>Caryophylliidae</taxon>
        <taxon>Desmophyllum</taxon>
    </lineage>
</organism>
<feature type="transmembrane region" description="Helical" evidence="6">
    <location>
        <begin position="217"/>
        <end position="236"/>
    </location>
</feature>
<evidence type="ECO:0000256" key="4">
    <source>
        <dbReference type="ARBA" id="ARBA00023136"/>
    </source>
</evidence>
<feature type="transmembrane region" description="Helical" evidence="6">
    <location>
        <begin position="42"/>
        <end position="64"/>
    </location>
</feature>
<dbReference type="PRINTS" id="PR00237">
    <property type="entry name" value="GPCRRHODOPSN"/>
</dbReference>
<protein>
    <recommendedName>
        <fullName evidence="7">G-protein coupled receptors family 1 profile domain-containing protein</fullName>
    </recommendedName>
</protein>
<dbReference type="InterPro" id="IPR017452">
    <property type="entry name" value="GPCR_Rhodpsn_7TM"/>
</dbReference>
<keyword evidence="5" id="KW-0297">G-protein coupled receptor</keyword>
<feature type="domain" description="G-protein coupled receptors family 1 profile" evidence="7">
    <location>
        <begin position="21"/>
        <end position="273"/>
    </location>
</feature>
<gene>
    <name evidence="8" type="ORF">OS493_037441</name>
</gene>
<dbReference type="PANTHER" id="PTHR45698">
    <property type="entry name" value="TRACE AMINE-ASSOCIATED RECEPTOR 19N-RELATED"/>
    <property type="match status" value="1"/>
</dbReference>
<feature type="transmembrane region" description="Helical" evidence="6">
    <location>
        <begin position="127"/>
        <end position="144"/>
    </location>
</feature>
<evidence type="ECO:0000256" key="6">
    <source>
        <dbReference type="SAM" id="Phobius"/>
    </source>
</evidence>
<evidence type="ECO:0000313" key="9">
    <source>
        <dbReference type="Proteomes" id="UP001163046"/>
    </source>
</evidence>
<sequence>MSLFQALGATFGVIGAASFVSNALFCFLLFKKPALLKKPHNILLLTLATIDMMSGVVIFATPLFEITKDPFLVGPTGYIFCYLFANSFLVFLLSKASILTVMLLAMERWFSVIRPFTYKLFFTRKKLLKYVGCIFILSALVHIYKLFEIKFKNNTCVFDPNIFDKRGQQAFVLSKVIITFVIPTLITWASFVQIWYRIKTSPTLIGLTEQAQAQQRLLLRMCAITAAVLTGCWLPSQTVYVLNYFGVVQHLSIWNKMFLILSMSNSIVNPWIYFLSNKEYRNEFFSLYFICKKTARVSPVIPEIDTKMEQMQNVQ</sequence>
<feature type="transmembrane region" description="Helical" evidence="6">
    <location>
        <begin position="176"/>
        <end position="196"/>
    </location>
</feature>
<dbReference type="Pfam" id="PF00001">
    <property type="entry name" value="7tm_1"/>
    <property type="match status" value="1"/>
</dbReference>
<feature type="transmembrane region" description="Helical" evidence="6">
    <location>
        <begin position="256"/>
        <end position="275"/>
    </location>
</feature>
<accession>A0A9X0CHS2</accession>
<keyword evidence="5" id="KW-0675">Receptor</keyword>
<evidence type="ECO:0000259" key="7">
    <source>
        <dbReference type="PROSITE" id="PS50262"/>
    </source>
</evidence>
<dbReference type="PROSITE" id="PS50262">
    <property type="entry name" value="G_PROTEIN_RECEP_F1_2"/>
    <property type="match status" value="1"/>
</dbReference>
<dbReference type="AlphaFoldDB" id="A0A9X0CHS2"/>
<evidence type="ECO:0000256" key="2">
    <source>
        <dbReference type="ARBA" id="ARBA00022692"/>
    </source>
</evidence>
<dbReference type="PROSITE" id="PS00237">
    <property type="entry name" value="G_PROTEIN_RECEP_F1_1"/>
    <property type="match status" value="1"/>
</dbReference>
<keyword evidence="2 5" id="KW-0812">Transmembrane</keyword>
<dbReference type="Proteomes" id="UP001163046">
    <property type="component" value="Unassembled WGS sequence"/>
</dbReference>
<keyword evidence="5" id="KW-0807">Transducer</keyword>
<dbReference type="EMBL" id="MU827372">
    <property type="protein sequence ID" value="KAJ7350985.1"/>
    <property type="molecule type" value="Genomic_DNA"/>
</dbReference>
<keyword evidence="9" id="KW-1185">Reference proteome</keyword>
<evidence type="ECO:0000313" key="8">
    <source>
        <dbReference type="EMBL" id="KAJ7350985.1"/>
    </source>
</evidence>
<dbReference type="Gene3D" id="1.20.1070.10">
    <property type="entry name" value="Rhodopsin 7-helix transmembrane proteins"/>
    <property type="match status" value="1"/>
</dbReference>
<reference evidence="8" key="1">
    <citation type="submission" date="2023-01" db="EMBL/GenBank/DDBJ databases">
        <title>Genome assembly of the deep-sea coral Lophelia pertusa.</title>
        <authorList>
            <person name="Herrera S."/>
            <person name="Cordes E."/>
        </authorList>
    </citation>
    <scope>NUCLEOTIDE SEQUENCE</scope>
    <source>
        <strain evidence="8">USNM1676648</strain>
        <tissue evidence="8">Polyp</tissue>
    </source>
</reference>
<comment type="caution">
    <text evidence="8">The sequence shown here is derived from an EMBL/GenBank/DDBJ whole genome shotgun (WGS) entry which is preliminary data.</text>
</comment>
<proteinExistence type="inferred from homology"/>
<feature type="transmembrane region" description="Helical" evidence="6">
    <location>
        <begin position="76"/>
        <end position="106"/>
    </location>
</feature>
<dbReference type="InterPro" id="IPR000276">
    <property type="entry name" value="GPCR_Rhodpsn"/>
</dbReference>